<reference evidence="3 4" key="1">
    <citation type="submission" date="2023-03" db="EMBL/GenBank/DDBJ databases">
        <title>Genome insight into feeding habits of ladybird beetles.</title>
        <authorList>
            <person name="Li H.-S."/>
            <person name="Huang Y.-H."/>
            <person name="Pang H."/>
        </authorList>
    </citation>
    <scope>NUCLEOTIDE SEQUENCE [LARGE SCALE GENOMIC DNA]</scope>
    <source>
        <strain evidence="3">SYSU_2023b</strain>
        <tissue evidence="3">Whole body</tissue>
    </source>
</reference>
<comment type="caution">
    <text evidence="3">The sequence shown here is derived from an EMBL/GenBank/DDBJ whole genome shotgun (WGS) entry which is preliminary data.</text>
</comment>
<organism evidence="3 4">
    <name type="scientific">Henosepilachna vigintioctopunctata</name>
    <dbReference type="NCBI Taxonomy" id="420089"/>
    <lineage>
        <taxon>Eukaryota</taxon>
        <taxon>Metazoa</taxon>
        <taxon>Ecdysozoa</taxon>
        <taxon>Arthropoda</taxon>
        <taxon>Hexapoda</taxon>
        <taxon>Insecta</taxon>
        <taxon>Pterygota</taxon>
        <taxon>Neoptera</taxon>
        <taxon>Endopterygota</taxon>
        <taxon>Coleoptera</taxon>
        <taxon>Polyphaga</taxon>
        <taxon>Cucujiformia</taxon>
        <taxon>Coccinelloidea</taxon>
        <taxon>Coccinellidae</taxon>
        <taxon>Epilachninae</taxon>
        <taxon>Epilachnini</taxon>
        <taxon>Henosepilachna</taxon>
    </lineage>
</organism>
<evidence type="ECO:0000256" key="1">
    <source>
        <dbReference type="ARBA" id="ARBA00010918"/>
    </source>
</evidence>
<evidence type="ECO:0000313" key="3">
    <source>
        <dbReference type="EMBL" id="KAK9878534.1"/>
    </source>
</evidence>
<feature type="domain" description="Endoplasmic reticulum metallopeptidase 1-like C-terminal" evidence="2">
    <location>
        <begin position="1"/>
        <end position="104"/>
    </location>
</feature>
<protein>
    <recommendedName>
        <fullName evidence="2">Endoplasmic reticulum metallopeptidase 1-like C-terminal domain-containing protein</fullName>
    </recommendedName>
</protein>
<accession>A0AAW1UGT4</accession>
<gene>
    <name evidence="3" type="ORF">WA026_022431</name>
</gene>
<dbReference type="InterPro" id="IPR053973">
    <property type="entry name" value="ERMP1-like_C"/>
</dbReference>
<evidence type="ECO:0000313" key="4">
    <source>
        <dbReference type="Proteomes" id="UP001431783"/>
    </source>
</evidence>
<name>A0AAW1UGT4_9CUCU</name>
<proteinExistence type="inferred from homology"/>
<dbReference type="Proteomes" id="UP001431783">
    <property type="component" value="Unassembled WGS sequence"/>
</dbReference>
<sequence>MISPFPGVELTKLSLNSKYPLPGPKWNDRETYFIYYAYGLESKPLNFSMDFTMSSNYKGHLMDIAVTTHHLFGDRKNSRPLNDLMKQFPSWTAVQTWTASYESWII</sequence>
<comment type="similarity">
    <text evidence="1">Belongs to the peptidase M28 family.</text>
</comment>
<dbReference type="EMBL" id="JARQZJ010000049">
    <property type="protein sequence ID" value="KAK9878534.1"/>
    <property type="molecule type" value="Genomic_DNA"/>
</dbReference>
<dbReference type="AlphaFoldDB" id="A0AAW1UGT4"/>
<keyword evidence="4" id="KW-1185">Reference proteome</keyword>
<dbReference type="Pfam" id="PF22248">
    <property type="entry name" value="ERMP1_C"/>
    <property type="match status" value="1"/>
</dbReference>
<evidence type="ECO:0000259" key="2">
    <source>
        <dbReference type="Pfam" id="PF22248"/>
    </source>
</evidence>